<comment type="caution">
    <text evidence="2">The sequence shown here is derived from an EMBL/GenBank/DDBJ whole genome shotgun (WGS) entry which is preliminary data.</text>
</comment>
<dbReference type="EMBL" id="JBHTHU010000019">
    <property type="protein sequence ID" value="MFD0751270.1"/>
    <property type="molecule type" value="Genomic_DNA"/>
</dbReference>
<name>A0ABW2Z087_9SPHI</name>
<organism evidence="2 3">
    <name type="scientific">Mucilaginibacter calamicampi</name>
    <dbReference type="NCBI Taxonomy" id="1302352"/>
    <lineage>
        <taxon>Bacteria</taxon>
        <taxon>Pseudomonadati</taxon>
        <taxon>Bacteroidota</taxon>
        <taxon>Sphingobacteriia</taxon>
        <taxon>Sphingobacteriales</taxon>
        <taxon>Sphingobacteriaceae</taxon>
        <taxon>Mucilaginibacter</taxon>
    </lineage>
</organism>
<gene>
    <name evidence="2" type="ORF">ACFQZS_14060</name>
</gene>
<dbReference type="RefSeq" id="WP_377101272.1">
    <property type="nucleotide sequence ID" value="NZ_JBHTHU010000019.1"/>
</dbReference>
<evidence type="ECO:0000313" key="2">
    <source>
        <dbReference type="EMBL" id="MFD0751270.1"/>
    </source>
</evidence>
<dbReference type="Proteomes" id="UP001596958">
    <property type="component" value="Unassembled WGS sequence"/>
</dbReference>
<evidence type="ECO:0000256" key="1">
    <source>
        <dbReference type="SAM" id="MobiDB-lite"/>
    </source>
</evidence>
<keyword evidence="3" id="KW-1185">Reference proteome</keyword>
<protein>
    <submittedName>
        <fullName evidence="2">Uncharacterized protein</fullName>
    </submittedName>
</protein>
<reference evidence="3" key="1">
    <citation type="journal article" date="2019" name="Int. J. Syst. Evol. Microbiol.">
        <title>The Global Catalogue of Microorganisms (GCM) 10K type strain sequencing project: providing services to taxonomists for standard genome sequencing and annotation.</title>
        <authorList>
            <consortium name="The Broad Institute Genomics Platform"/>
            <consortium name="The Broad Institute Genome Sequencing Center for Infectious Disease"/>
            <person name="Wu L."/>
            <person name="Ma J."/>
        </authorList>
    </citation>
    <scope>NUCLEOTIDE SEQUENCE [LARGE SCALE GENOMIC DNA]</scope>
    <source>
        <strain evidence="3">CCUG 63418</strain>
    </source>
</reference>
<proteinExistence type="predicted"/>
<accession>A0ABW2Z087</accession>
<feature type="region of interest" description="Disordered" evidence="1">
    <location>
        <begin position="1"/>
        <end position="20"/>
    </location>
</feature>
<sequence>MKIEINPAKKQTQDDEDEEPLRQLRLYPKRKLWKIAARHHMGKNKVGTNHCLERIFMKVRDEVRRLYAQRFEYFYDRDWREDTSENSCVMHTLACSTLYLTLECDHDYDYKVYYHLEDCPFKEQILTLLQRLGTPKELESDMPTYFQYLRSYYKDNPLYFSHLKPEE</sequence>
<evidence type="ECO:0000313" key="3">
    <source>
        <dbReference type="Proteomes" id="UP001596958"/>
    </source>
</evidence>